<keyword evidence="4" id="KW-1134">Transmembrane beta strand</keyword>
<dbReference type="RefSeq" id="WP_246071383.1">
    <property type="nucleotide sequence ID" value="NZ_CP040709.1"/>
</dbReference>
<evidence type="ECO:0000313" key="9">
    <source>
        <dbReference type="Proteomes" id="UP000554837"/>
    </source>
</evidence>
<keyword evidence="6" id="KW-0472">Membrane</keyword>
<comment type="caution">
    <text evidence="8">The sequence shown here is derived from an EMBL/GenBank/DDBJ whole genome shotgun (WGS) entry which is preliminary data.</text>
</comment>
<keyword evidence="3" id="KW-0813">Transport</keyword>
<dbReference type="EMBL" id="JACHHO010000004">
    <property type="protein sequence ID" value="MBB5205396.1"/>
    <property type="molecule type" value="Genomic_DNA"/>
</dbReference>
<keyword evidence="5" id="KW-0812">Transmembrane</keyword>
<dbReference type="InterPro" id="IPR003423">
    <property type="entry name" value="OMP_efflux"/>
</dbReference>
<keyword evidence="9" id="KW-1185">Reference proteome</keyword>
<comment type="subcellular location">
    <subcellularLocation>
        <location evidence="1">Cell outer membrane</location>
    </subcellularLocation>
</comment>
<dbReference type="GO" id="GO:0015288">
    <property type="term" value="F:porin activity"/>
    <property type="evidence" value="ECO:0007669"/>
    <property type="project" value="TreeGrafter"/>
</dbReference>
<evidence type="ECO:0000256" key="2">
    <source>
        <dbReference type="ARBA" id="ARBA00007613"/>
    </source>
</evidence>
<evidence type="ECO:0000256" key="3">
    <source>
        <dbReference type="ARBA" id="ARBA00022448"/>
    </source>
</evidence>
<keyword evidence="7" id="KW-0998">Cell outer membrane</keyword>
<dbReference type="GO" id="GO:0015562">
    <property type="term" value="F:efflux transmembrane transporter activity"/>
    <property type="evidence" value="ECO:0007669"/>
    <property type="project" value="InterPro"/>
</dbReference>
<dbReference type="SUPFAM" id="SSF56954">
    <property type="entry name" value="Outer membrane efflux proteins (OEP)"/>
    <property type="match status" value="1"/>
</dbReference>
<evidence type="ECO:0000256" key="7">
    <source>
        <dbReference type="ARBA" id="ARBA00023237"/>
    </source>
</evidence>
<dbReference type="Pfam" id="PF02321">
    <property type="entry name" value="OEP"/>
    <property type="match status" value="1"/>
</dbReference>
<proteinExistence type="inferred from homology"/>
<comment type="similarity">
    <text evidence="2">Belongs to the outer membrane factor (OMF) (TC 1.B.17) family.</text>
</comment>
<evidence type="ECO:0000256" key="6">
    <source>
        <dbReference type="ARBA" id="ARBA00023136"/>
    </source>
</evidence>
<gene>
    <name evidence="8" type="ORF">HNQ51_002715</name>
</gene>
<sequence>MAFGGAPSRAQTSATASSPLTLQQAFVQAWERQPEARALAQRRDASQALRQAAQAWTPEPAALEASVRSDRFNARQDARELEFGVAVPLWLPGERRRTQDLADALARGTDAQALLAQWHLAQILRDAWWTLRRDQEELAAADTRWQASQRLSADVARRVKAGELSKADQHQADGAAATAQGEYAQLRAKALASEQSLRALLGVALDAPLQVAEDAEAEPASDAAGLPHPQLQSLQAKSLAAKSAAALARVQSRGNPELTLLQTRERAARGEANSGSVTIGLRFPLGSSDKHRAAIANAGAEQIEAEVAAEREQERLQASVRSARAALSAARTVLATSSERARLAEESRSFFDKSFRLGETDLPTRLRVELEAATAQREQARARIEVHHAIATLRQALGLLPGQP</sequence>
<dbReference type="InterPro" id="IPR051906">
    <property type="entry name" value="TolC-like"/>
</dbReference>
<evidence type="ECO:0000256" key="1">
    <source>
        <dbReference type="ARBA" id="ARBA00004442"/>
    </source>
</evidence>
<dbReference type="GO" id="GO:0009279">
    <property type="term" value="C:cell outer membrane"/>
    <property type="evidence" value="ECO:0007669"/>
    <property type="project" value="UniProtKB-SubCell"/>
</dbReference>
<reference evidence="8 9" key="1">
    <citation type="submission" date="2020-08" db="EMBL/GenBank/DDBJ databases">
        <title>Genomic Encyclopedia of Type Strains, Phase IV (KMG-IV): sequencing the most valuable type-strain genomes for metagenomic binning, comparative biology and taxonomic classification.</title>
        <authorList>
            <person name="Goeker M."/>
        </authorList>
    </citation>
    <scope>NUCLEOTIDE SEQUENCE [LARGE SCALE GENOMIC DNA]</scope>
    <source>
        <strain evidence="8 9">DSM 23958</strain>
    </source>
</reference>
<protein>
    <submittedName>
        <fullName evidence="8">Cobalt-zinc-cadmium efflux system outer membrane protein</fullName>
    </submittedName>
</protein>
<dbReference type="Proteomes" id="UP000554837">
    <property type="component" value="Unassembled WGS sequence"/>
</dbReference>
<evidence type="ECO:0000313" key="8">
    <source>
        <dbReference type="EMBL" id="MBB5205396.1"/>
    </source>
</evidence>
<dbReference type="PANTHER" id="PTHR30026:SF20">
    <property type="entry name" value="OUTER MEMBRANE PROTEIN TOLC"/>
    <property type="match status" value="1"/>
</dbReference>
<dbReference type="Gene3D" id="1.20.1600.10">
    <property type="entry name" value="Outer membrane efflux proteins (OEP)"/>
    <property type="match status" value="1"/>
</dbReference>
<dbReference type="GO" id="GO:1990281">
    <property type="term" value="C:efflux pump complex"/>
    <property type="evidence" value="ECO:0007669"/>
    <property type="project" value="TreeGrafter"/>
</dbReference>
<evidence type="ECO:0000256" key="4">
    <source>
        <dbReference type="ARBA" id="ARBA00022452"/>
    </source>
</evidence>
<dbReference type="AlphaFoldDB" id="A0A840S8R8"/>
<organism evidence="8 9">
    <name type="scientific">Inhella inkyongensis</name>
    <dbReference type="NCBI Taxonomy" id="392593"/>
    <lineage>
        <taxon>Bacteria</taxon>
        <taxon>Pseudomonadati</taxon>
        <taxon>Pseudomonadota</taxon>
        <taxon>Betaproteobacteria</taxon>
        <taxon>Burkholderiales</taxon>
        <taxon>Sphaerotilaceae</taxon>
        <taxon>Inhella</taxon>
    </lineage>
</organism>
<accession>A0A840S8R8</accession>
<dbReference type="PANTHER" id="PTHR30026">
    <property type="entry name" value="OUTER MEMBRANE PROTEIN TOLC"/>
    <property type="match status" value="1"/>
</dbReference>
<evidence type="ECO:0000256" key="5">
    <source>
        <dbReference type="ARBA" id="ARBA00022692"/>
    </source>
</evidence>
<name>A0A840S8R8_9BURK</name>